<keyword evidence="1" id="KW-0732">Signal</keyword>
<sequence length="231" mass="24991">MKKFLVLLTSISLTTVVSANVIACLPQPKDDGNNAIGDKLDLSLFAFDKIGNKFNLKKDNVIENNQVDLKTGITKGIQDLASIYLPWNEVDVTVSAITPKPTFKQVYVKMQAKDGAKSIKGSVVWGNAEAKPPTYVDLRPSLKDWQPEGQQTLTVSAEGELEAAAFTALGGAALGKTTLTELGLRGKYDQESNSYTVSADGTTSNFFATSDLIFNAVIRLLAIPFFIKILL</sequence>
<gene>
    <name evidence="2" type="ORF">D6D54_08685</name>
</gene>
<feature type="signal peptide" evidence="1">
    <location>
        <begin position="1"/>
        <end position="19"/>
    </location>
</feature>
<dbReference type="EMBL" id="RAHC01000022">
    <property type="protein sequence ID" value="RUP75291.1"/>
    <property type="molecule type" value="Genomic_DNA"/>
</dbReference>
<name>A0A433ELX4_9MOLU</name>
<comment type="caution">
    <text evidence="2">The sequence shown here is derived from an EMBL/GenBank/DDBJ whole genome shotgun (WGS) entry which is preliminary data.</text>
</comment>
<feature type="chain" id="PRO_5019149339" description="Lipoprotein" evidence="1">
    <location>
        <begin position="20"/>
        <end position="231"/>
    </location>
</feature>
<organism evidence="2 3">
    <name type="scientific">Spiroplasma poulsonii</name>
    <dbReference type="NCBI Taxonomy" id="2138"/>
    <lineage>
        <taxon>Bacteria</taxon>
        <taxon>Bacillati</taxon>
        <taxon>Mycoplasmatota</taxon>
        <taxon>Mollicutes</taxon>
        <taxon>Entomoplasmatales</taxon>
        <taxon>Spiroplasmataceae</taxon>
        <taxon>Spiroplasma</taxon>
    </lineage>
</organism>
<accession>A0A433ELX4</accession>
<evidence type="ECO:0000256" key="1">
    <source>
        <dbReference type="SAM" id="SignalP"/>
    </source>
</evidence>
<protein>
    <recommendedName>
        <fullName evidence="4">Lipoprotein</fullName>
    </recommendedName>
</protein>
<evidence type="ECO:0000313" key="2">
    <source>
        <dbReference type="EMBL" id="RUP75291.1"/>
    </source>
</evidence>
<proteinExistence type="predicted"/>
<evidence type="ECO:0000313" key="3">
    <source>
        <dbReference type="Proteomes" id="UP000274545"/>
    </source>
</evidence>
<dbReference type="RefSeq" id="WP_127093459.1">
    <property type="nucleotide sequence ID" value="NZ_RAHC01000022.1"/>
</dbReference>
<reference evidence="2 3" key="1">
    <citation type="journal article" date="2019" name="Genome Biol. Evol.">
        <title>Toxin and genome evolution in a Drosophila defensive symbiosis.</title>
        <authorList>
            <person name="Ballinger M.J."/>
            <person name="Gawryluk R.M."/>
            <person name="Perlman S.J."/>
        </authorList>
    </citation>
    <scope>NUCLEOTIDE SEQUENCE [LARGE SCALE GENOMIC DNA]</scope>
    <source>
        <strain evidence="3">sNeo</strain>
    </source>
</reference>
<dbReference type="AlphaFoldDB" id="A0A433ELX4"/>
<dbReference type="Proteomes" id="UP000274545">
    <property type="component" value="Unassembled WGS sequence"/>
</dbReference>
<evidence type="ECO:0008006" key="4">
    <source>
        <dbReference type="Google" id="ProtNLM"/>
    </source>
</evidence>